<evidence type="ECO:0008006" key="4">
    <source>
        <dbReference type="Google" id="ProtNLM"/>
    </source>
</evidence>
<feature type="transmembrane region" description="Helical" evidence="1">
    <location>
        <begin position="21"/>
        <end position="44"/>
    </location>
</feature>
<evidence type="ECO:0000256" key="1">
    <source>
        <dbReference type="SAM" id="Phobius"/>
    </source>
</evidence>
<reference evidence="2 3" key="1">
    <citation type="submission" date="2024-02" db="EMBL/GenBank/DDBJ databases">
        <title>Full genome sequence of Nocardioides kribbensis.</title>
        <authorList>
            <person name="Poletto B.L."/>
            <person name="Silva G."/>
            <person name="Galante D."/>
            <person name="Campos K.R."/>
            <person name="Santos M.B.N."/>
            <person name="Sacchi C.T."/>
        </authorList>
    </citation>
    <scope>NUCLEOTIDE SEQUENCE [LARGE SCALE GENOMIC DNA]</scope>
    <source>
        <strain evidence="2 3">O4R</strain>
    </source>
</reference>
<dbReference type="InterPro" id="IPR028082">
    <property type="entry name" value="Peripla_BP_I"/>
</dbReference>
<keyword evidence="1" id="KW-0812">Transmembrane</keyword>
<gene>
    <name evidence="2" type="ORF">V6R90_14675</name>
</gene>
<protein>
    <recommendedName>
        <fullName evidence="4">ABC transporter substrate-binding protein</fullName>
    </recommendedName>
</protein>
<keyword evidence="3" id="KW-1185">Reference proteome</keyword>
<comment type="caution">
    <text evidence="2">The sequence shown here is derived from an EMBL/GenBank/DDBJ whole genome shotgun (WGS) entry which is preliminary data.</text>
</comment>
<evidence type="ECO:0000313" key="3">
    <source>
        <dbReference type="Proteomes" id="UP001482520"/>
    </source>
</evidence>
<name>A0ABV1P178_9ACTN</name>
<keyword evidence="1" id="KW-0472">Membrane</keyword>
<sequence length="430" mass="44477">MTSYDDTTPGRDRSDRSRLRAVLTLGAAGAVAALVVAGAVSAGAGPSGSDPREGSALVTDWTARTDGQQVLGGEREPGVPTIQRIRHDDVQFTVTVAPARPGPNLVRIDALHVERPAAGRPGAAGHATKPAWVGTSEDSLVKAVPRPGTDGLWATVDLPEGSGTVLVTHGRWHRVPFAVETGTDTPDTSLWTGDDGPECVAAATAEVITGALPSVCPAAGLKQPDETALLAVVDTLAARGVEELAVEHDPSARSRQALAAVTARAEDLGVEVVDPAAAPDERNALLVVSGWADAARSLAEVTATPLRRQPIRSDGTWLAPWLLSPGVVDSTAGAMVPLDFDIRTPEARDFSATLATYLPGQSPTSSGFAAWRSQHAQDPLPLALYAASRAAYMPSQRGHEGHETQVAWFPGGTVTPVGLPLDPSAAAAAR</sequence>
<dbReference type="EMBL" id="JBEGDP010000018">
    <property type="protein sequence ID" value="MEQ7848526.1"/>
    <property type="molecule type" value="Genomic_DNA"/>
</dbReference>
<keyword evidence="1" id="KW-1133">Transmembrane helix</keyword>
<evidence type="ECO:0000313" key="2">
    <source>
        <dbReference type="EMBL" id="MEQ7848526.1"/>
    </source>
</evidence>
<dbReference type="RefSeq" id="WP_349805108.1">
    <property type="nucleotide sequence ID" value="NZ_JBEGDP010000018.1"/>
</dbReference>
<organism evidence="2 3">
    <name type="scientific">Nocardioides kribbensis</name>
    <dbReference type="NCBI Taxonomy" id="305517"/>
    <lineage>
        <taxon>Bacteria</taxon>
        <taxon>Bacillati</taxon>
        <taxon>Actinomycetota</taxon>
        <taxon>Actinomycetes</taxon>
        <taxon>Propionibacteriales</taxon>
        <taxon>Nocardioidaceae</taxon>
        <taxon>Nocardioides</taxon>
    </lineage>
</organism>
<accession>A0ABV1P178</accession>
<proteinExistence type="predicted"/>
<dbReference type="Proteomes" id="UP001482520">
    <property type="component" value="Unassembled WGS sequence"/>
</dbReference>
<dbReference type="SUPFAM" id="SSF53822">
    <property type="entry name" value="Periplasmic binding protein-like I"/>
    <property type="match status" value="1"/>
</dbReference>